<reference evidence="2" key="1">
    <citation type="submission" date="2019-02" db="EMBL/GenBank/DDBJ databases">
        <authorList>
            <person name="Gruber-Vodicka R. H."/>
            <person name="Seah K. B. B."/>
        </authorList>
    </citation>
    <scope>NUCLEOTIDE SEQUENCE</scope>
    <source>
        <strain evidence="2">BECK_BZ197</strain>
    </source>
</reference>
<dbReference type="EMBL" id="CAADFO010000010">
    <property type="protein sequence ID" value="VFK24947.1"/>
    <property type="molecule type" value="Genomic_DNA"/>
</dbReference>
<dbReference type="Pfam" id="PF08870">
    <property type="entry name" value="DndE"/>
    <property type="match status" value="1"/>
</dbReference>
<dbReference type="AlphaFoldDB" id="A0A450X6M0"/>
<dbReference type="InterPro" id="IPR027417">
    <property type="entry name" value="P-loop_NTPase"/>
</dbReference>
<gene>
    <name evidence="2" type="ORF">BECKMB1821G_GA0114241_101054</name>
</gene>
<dbReference type="InterPro" id="IPR051162">
    <property type="entry name" value="T4SS_component"/>
</dbReference>
<name>A0A450X6M0_9GAMM</name>
<dbReference type="InterPro" id="IPR014969">
    <property type="entry name" value="DNA_S_DndE"/>
</dbReference>
<feature type="domain" description="Helicase HerA central" evidence="1">
    <location>
        <begin position="173"/>
        <end position="233"/>
    </location>
</feature>
<evidence type="ECO:0000313" key="2">
    <source>
        <dbReference type="EMBL" id="VFK24947.1"/>
    </source>
</evidence>
<sequence length="525" mass="58095">MSASEFNLTRIDRLRYRPTLEAQEFIEDLRQSLIPEHKAVVGRLAIGRSLTQLPESSSELTIPDNARMGQAIEGIHFLGDDADLWACLIAASVDDSPKDDKSFRRLVEAHWHRGAMLLKSDFEEAGQRDVDFVIRLAGLLPKTTERASMGTGEVPESEGPITVRFGSVSRDLQTNDEISYPLNAPGASPHIALLGKTRSGKTRTGLEMAREIANQTAAPLILIDPKGEFVKSGQLIAKSEWQGKTLDEFFPGIRPLEIPGKPLPLDFLWKPSLENYSQMAIAFKDSFQKCLRFKGDVVLDLLRQSVLELLETTNNPITLDIIQRRFEELAEDKGKSPGSIGAKLGEINSLNMFSPNLSPKEFFSERWVIGLGDTSDEPRRLVMFLLLDALNRYLMSLPDSGIDSAGNRSLRHLLIVDEAREILSYRHGALSSLIRKSASKGGVVMLLSQSPDDFEQEDDDFLEQMGTIGVFASSSKKVKNLFAAFSRSLSLNDVSDKALPAGVAYVKIPGKDAKKLIAWENQKGV</sequence>
<accession>A0A450X6M0</accession>
<protein>
    <recommendedName>
        <fullName evidence="1">Helicase HerA central domain-containing protein</fullName>
    </recommendedName>
</protein>
<organism evidence="2">
    <name type="scientific">Candidatus Kentrum sp. MB</name>
    <dbReference type="NCBI Taxonomy" id="2138164"/>
    <lineage>
        <taxon>Bacteria</taxon>
        <taxon>Pseudomonadati</taxon>
        <taxon>Pseudomonadota</taxon>
        <taxon>Gammaproteobacteria</taxon>
        <taxon>Candidatus Kentrum</taxon>
    </lineage>
</organism>
<dbReference type="PANTHER" id="PTHR30121">
    <property type="entry name" value="UNCHARACTERIZED PROTEIN YJGR-RELATED"/>
    <property type="match status" value="1"/>
</dbReference>
<evidence type="ECO:0000259" key="1">
    <source>
        <dbReference type="Pfam" id="PF01935"/>
    </source>
</evidence>
<proteinExistence type="predicted"/>
<dbReference type="Gene3D" id="3.40.50.300">
    <property type="entry name" value="P-loop containing nucleotide triphosphate hydrolases"/>
    <property type="match status" value="2"/>
</dbReference>
<dbReference type="InterPro" id="IPR002789">
    <property type="entry name" value="HerA_central"/>
</dbReference>
<dbReference type="Pfam" id="PF01935">
    <property type="entry name" value="DUF87"/>
    <property type="match status" value="1"/>
</dbReference>
<dbReference type="SUPFAM" id="SSF52540">
    <property type="entry name" value="P-loop containing nucleoside triphosphate hydrolases"/>
    <property type="match status" value="1"/>
</dbReference>
<dbReference type="PANTHER" id="PTHR30121:SF6">
    <property type="entry name" value="SLR6007 PROTEIN"/>
    <property type="match status" value="1"/>
</dbReference>